<keyword evidence="13 17" id="KW-0131">Cell cycle</keyword>
<evidence type="ECO:0000256" key="1">
    <source>
        <dbReference type="ARBA" id="ARBA00004651"/>
    </source>
</evidence>
<dbReference type="GO" id="GO:0071555">
    <property type="term" value="P:cell wall organization"/>
    <property type="evidence" value="ECO:0007669"/>
    <property type="project" value="UniProtKB-KW"/>
</dbReference>
<comment type="function">
    <text evidence="17">Peptidoglycan polymerase that is essential for cell division.</text>
</comment>
<evidence type="ECO:0000256" key="4">
    <source>
        <dbReference type="ARBA" id="ARBA00022519"/>
    </source>
</evidence>
<evidence type="ECO:0000256" key="2">
    <source>
        <dbReference type="ARBA" id="ARBA00004752"/>
    </source>
</evidence>
<keyword evidence="14 17" id="KW-0961">Cell wall biogenesis/degradation</keyword>
<evidence type="ECO:0000256" key="10">
    <source>
        <dbReference type="ARBA" id="ARBA00022984"/>
    </source>
</evidence>
<feature type="transmembrane region" description="Helical" evidence="17">
    <location>
        <begin position="299"/>
        <end position="320"/>
    </location>
</feature>
<evidence type="ECO:0000256" key="15">
    <source>
        <dbReference type="ARBA" id="ARBA00038053"/>
    </source>
</evidence>
<dbReference type="PANTHER" id="PTHR30474">
    <property type="entry name" value="CELL CYCLE PROTEIN"/>
    <property type="match status" value="1"/>
</dbReference>
<evidence type="ECO:0000256" key="16">
    <source>
        <dbReference type="ARBA" id="ARBA00049902"/>
    </source>
</evidence>
<evidence type="ECO:0000256" key="5">
    <source>
        <dbReference type="ARBA" id="ARBA00022618"/>
    </source>
</evidence>
<feature type="transmembrane region" description="Helical" evidence="17">
    <location>
        <begin position="140"/>
        <end position="157"/>
    </location>
</feature>
<evidence type="ECO:0000256" key="17">
    <source>
        <dbReference type="HAMAP-Rule" id="MF_00913"/>
    </source>
</evidence>
<dbReference type="InterPro" id="IPR013437">
    <property type="entry name" value="FtsW"/>
</dbReference>
<dbReference type="HAMAP" id="MF_00913">
    <property type="entry name" value="PGT_FtsW_proteobact"/>
    <property type="match status" value="1"/>
</dbReference>
<dbReference type="EMBL" id="NRSJ01000028">
    <property type="protein sequence ID" value="MBK1705781.1"/>
    <property type="molecule type" value="Genomic_DNA"/>
</dbReference>
<sequence length="421" mass="45503">MNSPGATLSSALARTHASAARGRQRRRDLDEASLDRLLLVAVLALLGLGFVMVASASLPIAARDYSEPFFFVLRHGIALCLALLFGLICFAIPVQVWERSGIWLMLLSCALLLLVLIPGIGRTANGATRWIPLGPFNLQPSELIKFFAIIYVSGYLVRRQLEVSTSLLGFVRPMLLIGFAASLIMVQPDFGTTAVLLATVMGLLWLGGAAWWPFALLFIGIAGGLALLIWIEPYRLQRVTSFINPFDDPFNTDYQLSHALIAMGRGEWFGVGLGNGIQKQFYLPEAHTDFLLAVIGEELGVVGVLLVIAAFAFITWRAFAIGSRAHALGEQFSAHVAHGIGLLLGMQALINAGVNTGLLPTKGLTLPFISYGSNALIVSVIAAAVLLRIDFELRRKAVQPLPEAGVGRSMLPPGGLRWRRP</sequence>
<comment type="subcellular location">
    <subcellularLocation>
        <location evidence="17">Cell inner membrane</location>
        <topology evidence="17">Multi-pass membrane protein</topology>
    </subcellularLocation>
    <subcellularLocation>
        <location evidence="1">Cell membrane</location>
        <topology evidence="1">Multi-pass membrane protein</topology>
    </subcellularLocation>
    <text evidence="17">Localizes to the division septum.</text>
</comment>
<feature type="transmembrane region" description="Helical" evidence="17">
    <location>
        <begin position="37"/>
        <end position="60"/>
    </location>
</feature>
<keyword evidence="8 17" id="KW-0812">Transmembrane</keyword>
<keyword evidence="7 17" id="KW-0808">Transferase</keyword>
<gene>
    <name evidence="17 18" type="primary">ftsW</name>
    <name evidence="18" type="ORF">CKO40_14770</name>
</gene>
<keyword evidence="4 17" id="KW-0997">Cell inner membrane</keyword>
<dbReference type="PANTHER" id="PTHR30474:SF2">
    <property type="entry name" value="PEPTIDOGLYCAN GLYCOSYLTRANSFERASE FTSW-RELATED"/>
    <property type="match status" value="1"/>
</dbReference>
<comment type="catalytic activity">
    <reaction evidence="16 17">
        <text>[GlcNAc-(1-&gt;4)-Mur2Ac(oyl-L-Ala-gamma-D-Glu-L-Lys-D-Ala-D-Ala)](n)-di-trans,octa-cis-undecaprenyl diphosphate + beta-D-GlcNAc-(1-&gt;4)-Mur2Ac(oyl-L-Ala-gamma-D-Glu-L-Lys-D-Ala-D-Ala)-di-trans,octa-cis-undecaprenyl diphosphate = [GlcNAc-(1-&gt;4)-Mur2Ac(oyl-L-Ala-gamma-D-Glu-L-Lys-D-Ala-D-Ala)](n+1)-di-trans,octa-cis-undecaprenyl diphosphate + di-trans,octa-cis-undecaprenyl diphosphate + H(+)</text>
        <dbReference type="Rhea" id="RHEA:23708"/>
        <dbReference type="Rhea" id="RHEA-COMP:9602"/>
        <dbReference type="Rhea" id="RHEA-COMP:9603"/>
        <dbReference type="ChEBI" id="CHEBI:15378"/>
        <dbReference type="ChEBI" id="CHEBI:58405"/>
        <dbReference type="ChEBI" id="CHEBI:60033"/>
        <dbReference type="ChEBI" id="CHEBI:78435"/>
        <dbReference type="EC" id="2.4.99.28"/>
    </reaction>
</comment>
<feature type="transmembrane region" description="Helical" evidence="17">
    <location>
        <begin position="366"/>
        <end position="387"/>
    </location>
</feature>
<evidence type="ECO:0000256" key="14">
    <source>
        <dbReference type="ARBA" id="ARBA00023316"/>
    </source>
</evidence>
<comment type="similarity">
    <text evidence="15 17">Belongs to the SEDS family. FtsW subfamily.</text>
</comment>
<feature type="transmembrane region" description="Helical" evidence="17">
    <location>
        <begin position="164"/>
        <end position="184"/>
    </location>
</feature>
<comment type="caution">
    <text evidence="18">The sequence shown here is derived from an EMBL/GenBank/DDBJ whole genome shotgun (WGS) entry which is preliminary data.</text>
</comment>
<accession>A0AAJ0U5S0</accession>
<evidence type="ECO:0000256" key="13">
    <source>
        <dbReference type="ARBA" id="ARBA00023306"/>
    </source>
</evidence>
<keyword evidence="6 17" id="KW-0328">Glycosyltransferase</keyword>
<feature type="transmembrane region" description="Helical" evidence="17">
    <location>
        <begin position="72"/>
        <end position="94"/>
    </location>
</feature>
<feature type="transmembrane region" description="Helical" evidence="17">
    <location>
        <begin position="332"/>
        <end position="354"/>
    </location>
</feature>
<keyword evidence="5 17" id="KW-0132">Cell division</keyword>
<evidence type="ECO:0000256" key="6">
    <source>
        <dbReference type="ARBA" id="ARBA00022676"/>
    </source>
</evidence>
<evidence type="ECO:0000313" key="19">
    <source>
        <dbReference type="Proteomes" id="UP001296776"/>
    </source>
</evidence>
<dbReference type="GO" id="GO:0043093">
    <property type="term" value="P:FtsZ-dependent cytokinesis"/>
    <property type="evidence" value="ECO:0007669"/>
    <property type="project" value="UniProtKB-UniRule"/>
</dbReference>
<evidence type="ECO:0000256" key="7">
    <source>
        <dbReference type="ARBA" id="ARBA00022679"/>
    </source>
</evidence>
<dbReference type="GO" id="GO:0015648">
    <property type="term" value="F:lipid-linked peptidoglycan transporter activity"/>
    <property type="evidence" value="ECO:0007669"/>
    <property type="project" value="TreeGrafter"/>
</dbReference>
<evidence type="ECO:0000256" key="3">
    <source>
        <dbReference type="ARBA" id="ARBA00022475"/>
    </source>
</evidence>
<proteinExistence type="inferred from homology"/>
<evidence type="ECO:0000256" key="8">
    <source>
        <dbReference type="ARBA" id="ARBA00022692"/>
    </source>
</evidence>
<dbReference type="GO" id="GO:0032153">
    <property type="term" value="C:cell division site"/>
    <property type="evidence" value="ECO:0007669"/>
    <property type="project" value="UniProtKB-UniRule"/>
</dbReference>
<dbReference type="Proteomes" id="UP001296776">
    <property type="component" value="Unassembled WGS sequence"/>
</dbReference>
<feature type="transmembrane region" description="Helical" evidence="17">
    <location>
        <begin position="214"/>
        <end position="231"/>
    </location>
</feature>
<keyword evidence="19" id="KW-1185">Reference proteome</keyword>
<dbReference type="Pfam" id="PF01098">
    <property type="entry name" value="FTSW_RODA_SPOVE"/>
    <property type="match status" value="1"/>
</dbReference>
<dbReference type="AlphaFoldDB" id="A0AAJ0U5S0"/>
<dbReference type="RefSeq" id="WP_200347000.1">
    <property type="nucleotide sequence ID" value="NZ_NRSJ01000028.1"/>
</dbReference>
<dbReference type="EC" id="2.4.99.28" evidence="17"/>
<evidence type="ECO:0000313" key="18">
    <source>
        <dbReference type="EMBL" id="MBK1705781.1"/>
    </source>
</evidence>
<keyword evidence="9 17" id="KW-0133">Cell shape</keyword>
<organism evidence="18 19">
    <name type="scientific">Halochromatium glycolicum</name>
    <dbReference type="NCBI Taxonomy" id="85075"/>
    <lineage>
        <taxon>Bacteria</taxon>
        <taxon>Pseudomonadati</taxon>
        <taxon>Pseudomonadota</taxon>
        <taxon>Gammaproteobacteria</taxon>
        <taxon>Chromatiales</taxon>
        <taxon>Chromatiaceae</taxon>
        <taxon>Halochromatium</taxon>
    </lineage>
</organism>
<reference evidence="18" key="2">
    <citation type="journal article" date="2020" name="Microorganisms">
        <title>Osmotic Adaptation and Compatible Solute Biosynthesis of Phototrophic Bacteria as Revealed from Genome Analyses.</title>
        <authorList>
            <person name="Imhoff J.F."/>
            <person name="Rahn T."/>
            <person name="Kunzel S."/>
            <person name="Keller A."/>
            <person name="Neulinger S.C."/>
        </authorList>
    </citation>
    <scope>NUCLEOTIDE SEQUENCE</scope>
    <source>
        <strain evidence="18">DSM 11080</strain>
    </source>
</reference>
<reference evidence="18" key="1">
    <citation type="submission" date="2017-08" db="EMBL/GenBank/DDBJ databases">
        <authorList>
            <person name="Imhoff J.F."/>
            <person name="Rahn T."/>
            <person name="Kuenzel S."/>
            <person name="Neulinger S.C."/>
        </authorList>
    </citation>
    <scope>NUCLEOTIDE SEQUENCE</scope>
    <source>
        <strain evidence="18">DSM 11080</strain>
    </source>
</reference>
<dbReference type="NCBIfam" id="TIGR02614">
    <property type="entry name" value="ftsW"/>
    <property type="match status" value="1"/>
</dbReference>
<evidence type="ECO:0000256" key="11">
    <source>
        <dbReference type="ARBA" id="ARBA00022989"/>
    </source>
</evidence>
<evidence type="ECO:0000256" key="12">
    <source>
        <dbReference type="ARBA" id="ARBA00023136"/>
    </source>
</evidence>
<dbReference type="InterPro" id="IPR001182">
    <property type="entry name" value="FtsW/RodA"/>
</dbReference>
<keyword evidence="12 17" id="KW-0472">Membrane</keyword>
<keyword evidence="10 17" id="KW-0573">Peptidoglycan synthesis</keyword>
<dbReference type="GO" id="GO:0009252">
    <property type="term" value="P:peptidoglycan biosynthetic process"/>
    <property type="evidence" value="ECO:0007669"/>
    <property type="project" value="UniProtKB-UniRule"/>
</dbReference>
<dbReference type="GO" id="GO:0005886">
    <property type="term" value="C:plasma membrane"/>
    <property type="evidence" value="ECO:0007669"/>
    <property type="project" value="UniProtKB-SubCell"/>
</dbReference>
<dbReference type="GO" id="GO:0008955">
    <property type="term" value="F:peptidoglycan glycosyltransferase activity"/>
    <property type="evidence" value="ECO:0007669"/>
    <property type="project" value="UniProtKB-UniRule"/>
</dbReference>
<comment type="pathway">
    <text evidence="2 17">Cell wall biogenesis; peptidoglycan biosynthesis.</text>
</comment>
<feature type="transmembrane region" description="Helical" evidence="17">
    <location>
        <begin position="101"/>
        <end position="120"/>
    </location>
</feature>
<keyword evidence="11 17" id="KW-1133">Transmembrane helix</keyword>
<protein>
    <recommendedName>
        <fullName evidence="17">Probable peptidoglycan glycosyltransferase FtsW</fullName>
        <shortName evidence="17">PGT</shortName>
        <ecNumber evidence="17">2.4.99.28</ecNumber>
    </recommendedName>
    <alternativeName>
        <fullName evidence="17">Cell division protein FtsW</fullName>
    </alternativeName>
    <alternativeName>
        <fullName evidence="17">Cell wall polymerase</fullName>
    </alternativeName>
    <alternativeName>
        <fullName evidence="17">Peptidoglycan polymerase</fullName>
        <shortName evidence="17">PG polymerase</shortName>
    </alternativeName>
</protein>
<evidence type="ECO:0000256" key="9">
    <source>
        <dbReference type="ARBA" id="ARBA00022960"/>
    </source>
</evidence>
<dbReference type="GO" id="GO:0008360">
    <property type="term" value="P:regulation of cell shape"/>
    <property type="evidence" value="ECO:0007669"/>
    <property type="project" value="UniProtKB-KW"/>
</dbReference>
<name>A0AAJ0U5S0_9GAMM</name>
<keyword evidence="3 17" id="KW-1003">Cell membrane</keyword>
<feature type="transmembrane region" description="Helical" evidence="17">
    <location>
        <begin position="190"/>
        <end position="207"/>
    </location>
</feature>